<dbReference type="SUPFAM" id="SSF103481">
    <property type="entry name" value="Multidrug resistance efflux transporter EmrE"/>
    <property type="match status" value="2"/>
</dbReference>
<dbReference type="Pfam" id="PF00892">
    <property type="entry name" value="EamA"/>
    <property type="match status" value="2"/>
</dbReference>
<dbReference type="InterPro" id="IPR037185">
    <property type="entry name" value="EmrE-like"/>
</dbReference>
<evidence type="ECO:0000256" key="6">
    <source>
        <dbReference type="SAM" id="Phobius"/>
    </source>
</evidence>
<sequence>MLPRIALFSVSFLWGISFVFTKGYLDVLNPITFTAYTFLVLGFLFLAIVLFKGKKFSFRLREGVLLGAMLFLLEAPQTIGLSQTTAANTAFITALGILLIPFLERALYGHKIKFVTLFALAIAFGGMHLLTGGIQHFNEGDMWVVVAAVGALFYMVFSEHFEKEKKSDMSVLCAQQFLTVGFISLLIGIVSKTPLGLQTADGSWLPFIYLTVFFSVIPYILLQWAERYADEVKITFYSTLEPLIGGMAAWTIGAEIATPSMMLGGALIIFALVISEYRRRDLFKRRA</sequence>
<dbReference type="GO" id="GO:0005886">
    <property type="term" value="C:plasma membrane"/>
    <property type="evidence" value="ECO:0007669"/>
    <property type="project" value="UniProtKB-SubCell"/>
</dbReference>
<feature type="transmembrane region" description="Helical" evidence="6">
    <location>
        <begin position="169"/>
        <end position="191"/>
    </location>
</feature>
<organism evidence="8 9">
    <name type="scientific">Candidatus Liptonbacteria bacterium RIFCSPLOWO2_01_FULL_45_15</name>
    <dbReference type="NCBI Taxonomy" id="1798649"/>
    <lineage>
        <taxon>Bacteria</taxon>
        <taxon>Candidatus Liptoniibacteriota</taxon>
    </lineage>
</organism>
<feature type="transmembrane region" description="Helical" evidence="6">
    <location>
        <begin position="259"/>
        <end position="277"/>
    </location>
</feature>
<dbReference type="PANTHER" id="PTHR42920">
    <property type="entry name" value="OS03G0707200 PROTEIN-RELATED"/>
    <property type="match status" value="1"/>
</dbReference>
<feature type="transmembrane region" description="Helical" evidence="6">
    <location>
        <begin position="63"/>
        <end position="79"/>
    </location>
</feature>
<feature type="transmembrane region" description="Helical" evidence="6">
    <location>
        <begin position="234"/>
        <end position="253"/>
    </location>
</feature>
<dbReference type="STRING" id="1798649.A3B13_00785"/>
<evidence type="ECO:0000256" key="5">
    <source>
        <dbReference type="ARBA" id="ARBA00023136"/>
    </source>
</evidence>
<name>A0A1G2CHR3_9BACT</name>
<feature type="transmembrane region" description="Helical" evidence="6">
    <location>
        <begin position="203"/>
        <end position="222"/>
    </location>
</feature>
<feature type="transmembrane region" description="Helical" evidence="6">
    <location>
        <begin position="140"/>
        <end position="157"/>
    </location>
</feature>
<dbReference type="InterPro" id="IPR000620">
    <property type="entry name" value="EamA_dom"/>
</dbReference>
<keyword evidence="2" id="KW-1003">Cell membrane</keyword>
<dbReference type="AlphaFoldDB" id="A0A1G2CHR3"/>
<feature type="transmembrane region" description="Helical" evidence="6">
    <location>
        <begin position="31"/>
        <end position="51"/>
    </location>
</feature>
<dbReference type="PANTHER" id="PTHR42920:SF5">
    <property type="entry name" value="EAMA DOMAIN-CONTAINING PROTEIN"/>
    <property type="match status" value="1"/>
</dbReference>
<dbReference type="InterPro" id="IPR051258">
    <property type="entry name" value="Diverse_Substrate_Transporter"/>
</dbReference>
<gene>
    <name evidence="8" type="ORF">A3B13_00785</name>
</gene>
<evidence type="ECO:0000259" key="7">
    <source>
        <dbReference type="Pfam" id="PF00892"/>
    </source>
</evidence>
<accession>A0A1G2CHR3</accession>
<evidence type="ECO:0000313" key="9">
    <source>
        <dbReference type="Proteomes" id="UP000176287"/>
    </source>
</evidence>
<keyword evidence="4 6" id="KW-1133">Transmembrane helix</keyword>
<comment type="caution">
    <text evidence="8">The sequence shown here is derived from an EMBL/GenBank/DDBJ whole genome shotgun (WGS) entry which is preliminary data.</text>
</comment>
<evidence type="ECO:0000256" key="2">
    <source>
        <dbReference type="ARBA" id="ARBA00022475"/>
    </source>
</evidence>
<feature type="domain" description="EamA" evidence="7">
    <location>
        <begin position="140"/>
        <end position="274"/>
    </location>
</feature>
<dbReference type="Proteomes" id="UP000176287">
    <property type="component" value="Unassembled WGS sequence"/>
</dbReference>
<feature type="transmembrane region" description="Helical" evidence="6">
    <location>
        <begin position="85"/>
        <end position="103"/>
    </location>
</feature>
<dbReference type="EMBL" id="MHKZ01000013">
    <property type="protein sequence ID" value="OGZ00752.1"/>
    <property type="molecule type" value="Genomic_DNA"/>
</dbReference>
<comment type="subcellular location">
    <subcellularLocation>
        <location evidence="1">Cell membrane</location>
        <topology evidence="1">Multi-pass membrane protein</topology>
    </subcellularLocation>
</comment>
<evidence type="ECO:0000256" key="1">
    <source>
        <dbReference type="ARBA" id="ARBA00004651"/>
    </source>
</evidence>
<evidence type="ECO:0000313" key="8">
    <source>
        <dbReference type="EMBL" id="OGZ00752.1"/>
    </source>
</evidence>
<evidence type="ECO:0000256" key="4">
    <source>
        <dbReference type="ARBA" id="ARBA00022989"/>
    </source>
</evidence>
<feature type="transmembrane region" description="Helical" evidence="6">
    <location>
        <begin position="115"/>
        <end position="134"/>
    </location>
</feature>
<evidence type="ECO:0000256" key="3">
    <source>
        <dbReference type="ARBA" id="ARBA00022692"/>
    </source>
</evidence>
<reference evidence="8 9" key="1">
    <citation type="journal article" date="2016" name="Nat. Commun.">
        <title>Thousands of microbial genomes shed light on interconnected biogeochemical processes in an aquifer system.</title>
        <authorList>
            <person name="Anantharaman K."/>
            <person name="Brown C.T."/>
            <person name="Hug L.A."/>
            <person name="Sharon I."/>
            <person name="Castelle C.J."/>
            <person name="Probst A.J."/>
            <person name="Thomas B.C."/>
            <person name="Singh A."/>
            <person name="Wilkins M.J."/>
            <person name="Karaoz U."/>
            <person name="Brodie E.L."/>
            <person name="Williams K.H."/>
            <person name="Hubbard S.S."/>
            <person name="Banfield J.F."/>
        </authorList>
    </citation>
    <scope>NUCLEOTIDE SEQUENCE [LARGE SCALE GENOMIC DNA]</scope>
</reference>
<proteinExistence type="predicted"/>
<keyword evidence="3 6" id="KW-0812">Transmembrane</keyword>
<feature type="domain" description="EamA" evidence="7">
    <location>
        <begin position="5"/>
        <end position="130"/>
    </location>
</feature>
<protein>
    <recommendedName>
        <fullName evidence="7">EamA domain-containing protein</fullName>
    </recommendedName>
</protein>
<keyword evidence="5 6" id="KW-0472">Membrane</keyword>